<dbReference type="FunCoup" id="G3AK42">
    <property type="interactions" value="956"/>
</dbReference>
<proteinExistence type="inferred from homology"/>
<dbReference type="SUPFAM" id="SSF55666">
    <property type="entry name" value="Ribonuclease PH domain 2-like"/>
    <property type="match status" value="1"/>
</dbReference>
<dbReference type="AlphaFoldDB" id="G3AK42"/>
<dbReference type="InterPro" id="IPR001247">
    <property type="entry name" value="ExoRNase_PH_dom1"/>
</dbReference>
<dbReference type="RefSeq" id="XP_007374368.1">
    <property type="nucleotide sequence ID" value="XM_007374306.1"/>
</dbReference>
<dbReference type="GO" id="GO:0034473">
    <property type="term" value="P:U1 snRNA 3'-end processing"/>
    <property type="evidence" value="ECO:0007669"/>
    <property type="project" value="EnsemblFungi"/>
</dbReference>
<dbReference type="GO" id="GO:0071038">
    <property type="term" value="P:TRAMP-dependent tRNA surveillance pathway"/>
    <property type="evidence" value="ECO:0007669"/>
    <property type="project" value="EnsemblFungi"/>
</dbReference>
<dbReference type="Pfam" id="PF01138">
    <property type="entry name" value="RNase_PH"/>
    <property type="match status" value="1"/>
</dbReference>
<protein>
    <submittedName>
        <fullName evidence="9">Uncharacterized protein</fullName>
    </submittedName>
</protein>
<dbReference type="Proteomes" id="UP000000709">
    <property type="component" value="Unassembled WGS sequence"/>
</dbReference>
<accession>G3AK42</accession>
<evidence type="ECO:0000256" key="2">
    <source>
        <dbReference type="ARBA" id="ARBA00004496"/>
    </source>
</evidence>
<dbReference type="OMA" id="GPQFENG"/>
<evidence type="ECO:0000256" key="1">
    <source>
        <dbReference type="ARBA" id="ARBA00004123"/>
    </source>
</evidence>
<evidence type="ECO:0000259" key="8">
    <source>
        <dbReference type="Pfam" id="PF03725"/>
    </source>
</evidence>
<dbReference type="GO" id="GO:0000467">
    <property type="term" value="P:exonucleolytic trimming to generate mature 3'-end of 5.8S rRNA from tricistronic rRNA transcript (SSU-rRNA, 5.8S rRNA, LSU-rRNA)"/>
    <property type="evidence" value="ECO:0007669"/>
    <property type="project" value="EnsemblFungi"/>
</dbReference>
<dbReference type="GO" id="GO:0000176">
    <property type="term" value="C:nuclear exosome (RNase complex)"/>
    <property type="evidence" value="ECO:0007669"/>
    <property type="project" value="EnsemblFungi"/>
</dbReference>
<reference evidence="9 10" key="1">
    <citation type="journal article" date="2011" name="Proc. Natl. Acad. Sci. U.S.A.">
        <title>Comparative genomics of xylose-fermenting fungi for enhanced biofuel production.</title>
        <authorList>
            <person name="Wohlbach D.J."/>
            <person name="Kuo A."/>
            <person name="Sato T.K."/>
            <person name="Potts K.M."/>
            <person name="Salamov A.A."/>
            <person name="LaButti K.M."/>
            <person name="Sun H."/>
            <person name="Clum A."/>
            <person name="Pangilinan J.L."/>
            <person name="Lindquist E.A."/>
            <person name="Lucas S."/>
            <person name="Lapidus A."/>
            <person name="Jin M."/>
            <person name="Gunawan C."/>
            <person name="Balan V."/>
            <person name="Dale B.E."/>
            <person name="Jeffries T.W."/>
            <person name="Zinkel R."/>
            <person name="Barry K.W."/>
            <person name="Grigoriev I.V."/>
            <person name="Gasch A.P."/>
        </authorList>
    </citation>
    <scope>NUCLEOTIDE SEQUENCE [LARGE SCALE GENOMIC DNA]</scope>
    <source>
        <strain evidence="10">NRRL Y-27907 / 11-Y1</strain>
    </source>
</reference>
<dbReference type="STRING" id="619300.G3AK42"/>
<dbReference type="InterPro" id="IPR036345">
    <property type="entry name" value="ExoRNase_PH_dom2_sf"/>
</dbReference>
<dbReference type="GO" id="GO:0071028">
    <property type="term" value="P:nuclear mRNA surveillance"/>
    <property type="evidence" value="ECO:0007669"/>
    <property type="project" value="TreeGrafter"/>
</dbReference>
<comment type="subcellular location">
    <subcellularLocation>
        <location evidence="2">Cytoplasm</location>
    </subcellularLocation>
    <subcellularLocation>
        <location evidence="1">Nucleus</location>
    </subcellularLocation>
</comment>
<evidence type="ECO:0000313" key="10">
    <source>
        <dbReference type="Proteomes" id="UP000000709"/>
    </source>
</evidence>
<feature type="domain" description="Exoribonuclease phosphorolytic" evidence="8">
    <location>
        <begin position="190"/>
        <end position="263"/>
    </location>
</feature>
<evidence type="ECO:0000259" key="7">
    <source>
        <dbReference type="Pfam" id="PF01138"/>
    </source>
</evidence>
<evidence type="ECO:0000256" key="6">
    <source>
        <dbReference type="ARBA" id="ARBA00023242"/>
    </source>
</evidence>
<organism evidence="10">
    <name type="scientific">Spathaspora passalidarum (strain NRRL Y-27907 / 11-Y1)</name>
    <dbReference type="NCBI Taxonomy" id="619300"/>
    <lineage>
        <taxon>Eukaryota</taxon>
        <taxon>Fungi</taxon>
        <taxon>Dikarya</taxon>
        <taxon>Ascomycota</taxon>
        <taxon>Saccharomycotina</taxon>
        <taxon>Pichiomycetes</taxon>
        <taxon>Debaryomycetaceae</taxon>
        <taxon>Spathaspora</taxon>
    </lineage>
</organism>
<dbReference type="GO" id="GO:0034475">
    <property type="term" value="P:U4 snRNA 3'-end processing"/>
    <property type="evidence" value="ECO:0007669"/>
    <property type="project" value="EnsemblFungi"/>
</dbReference>
<keyword evidence="4" id="KW-0963">Cytoplasm</keyword>
<dbReference type="GO" id="GO:0016075">
    <property type="term" value="P:rRNA catabolic process"/>
    <property type="evidence" value="ECO:0007669"/>
    <property type="project" value="TreeGrafter"/>
</dbReference>
<evidence type="ECO:0000256" key="4">
    <source>
        <dbReference type="ARBA" id="ARBA00022490"/>
    </source>
</evidence>
<dbReference type="PANTHER" id="PTHR11097:SF14">
    <property type="entry name" value="EXOSOME COMPLEX COMPONENT RRP45"/>
    <property type="match status" value="1"/>
</dbReference>
<dbReference type="GO" id="GO:0035925">
    <property type="term" value="F:mRNA 3'-UTR AU-rich region binding"/>
    <property type="evidence" value="ECO:0007669"/>
    <property type="project" value="TreeGrafter"/>
</dbReference>
<dbReference type="GO" id="GO:0034476">
    <property type="term" value="P:U5 snRNA 3'-end processing"/>
    <property type="evidence" value="ECO:0007669"/>
    <property type="project" value="EnsemblFungi"/>
</dbReference>
<feature type="domain" description="Exoribonuclease phosphorolytic" evidence="7">
    <location>
        <begin position="34"/>
        <end position="164"/>
    </location>
</feature>
<dbReference type="Pfam" id="PF03725">
    <property type="entry name" value="RNase_PH_C"/>
    <property type="match status" value="1"/>
</dbReference>
<dbReference type="KEGG" id="spaa:SPAPADRAFT_136976"/>
<dbReference type="InterPro" id="IPR015847">
    <property type="entry name" value="ExoRNase_PH_dom2"/>
</dbReference>
<dbReference type="CDD" id="cd11368">
    <property type="entry name" value="RNase_PH_RRP45"/>
    <property type="match status" value="1"/>
</dbReference>
<keyword evidence="6" id="KW-0539">Nucleus</keyword>
<dbReference type="InParanoid" id="G3AK42"/>
<sequence length="304" mass="34815">MSRSIEISENQRKFLLESLKHGFRLTDRPFDHVRDISLYLSPTEYGYVEVSWGKTKLACRVTATVTTPYEDRPFEGIFTINSEISTMASMRFDTSRSNEEILIARIIEKAVRRSNSLDLESLCIIAGEKVWEITVDLNYLNYDGNFIDVGCFAVMLALHHFKKPDISINGNSIVVHDINERQPVPLSILHIPICLTYSFYNLTDKESNIKGEDADEICLLDADLLEELNRDGSLVITLNKNRELIQLSKNGGLPISAQQFLELTFKSMKTIDQLTDLIKTKIKEHEELRYKTENFKLLEASADR</sequence>
<dbReference type="GeneID" id="18870006"/>
<dbReference type="GO" id="GO:0000177">
    <property type="term" value="C:cytoplasmic exosome (RNase complex)"/>
    <property type="evidence" value="ECO:0007669"/>
    <property type="project" value="EnsemblFungi"/>
</dbReference>
<evidence type="ECO:0000313" key="9">
    <source>
        <dbReference type="EMBL" id="EGW32853.1"/>
    </source>
</evidence>
<dbReference type="GO" id="GO:0005730">
    <property type="term" value="C:nucleolus"/>
    <property type="evidence" value="ECO:0007669"/>
    <property type="project" value="EnsemblFungi"/>
</dbReference>
<dbReference type="SUPFAM" id="SSF54211">
    <property type="entry name" value="Ribosomal protein S5 domain 2-like"/>
    <property type="match status" value="1"/>
</dbReference>
<dbReference type="EMBL" id="GL996501">
    <property type="protein sequence ID" value="EGW32853.1"/>
    <property type="molecule type" value="Genomic_DNA"/>
</dbReference>
<dbReference type="InterPro" id="IPR050590">
    <property type="entry name" value="Exosome_comp_Rrp42_subfam"/>
</dbReference>
<gene>
    <name evidence="9" type="ORF">SPAPADRAFT_136976</name>
</gene>
<evidence type="ECO:0000256" key="5">
    <source>
        <dbReference type="ARBA" id="ARBA00022884"/>
    </source>
</evidence>
<dbReference type="HOGENOM" id="CLU_038194_0_0_1"/>
<dbReference type="PANTHER" id="PTHR11097">
    <property type="entry name" value="EXOSOME COMPLEX EXONUCLEASE RIBOSOMAL RNA PROCESSING PROTEIN"/>
    <property type="match status" value="1"/>
</dbReference>
<keyword evidence="5" id="KW-0694">RNA-binding</keyword>
<dbReference type="GO" id="GO:0071035">
    <property type="term" value="P:nuclear polyadenylation-dependent rRNA catabolic process"/>
    <property type="evidence" value="ECO:0007669"/>
    <property type="project" value="EnsemblFungi"/>
</dbReference>
<keyword evidence="10" id="KW-1185">Reference proteome</keyword>
<dbReference type="Gene3D" id="3.30.230.70">
    <property type="entry name" value="GHMP Kinase, N-terminal domain"/>
    <property type="match status" value="1"/>
</dbReference>
<evidence type="ECO:0000256" key="3">
    <source>
        <dbReference type="ARBA" id="ARBA00006678"/>
    </source>
</evidence>
<comment type="similarity">
    <text evidence="3">Belongs to the RNase PH family.</text>
</comment>
<dbReference type="eggNOG" id="KOG1614">
    <property type="taxonomic scope" value="Eukaryota"/>
</dbReference>
<dbReference type="InterPro" id="IPR027408">
    <property type="entry name" value="PNPase/RNase_PH_dom_sf"/>
</dbReference>
<dbReference type="OrthoDB" id="10264038at2759"/>
<dbReference type="InterPro" id="IPR033100">
    <property type="entry name" value="Rrp45"/>
</dbReference>
<dbReference type="InterPro" id="IPR020568">
    <property type="entry name" value="Ribosomal_Su5_D2-typ_SF"/>
</dbReference>
<name>G3AK42_SPAPN</name>